<gene>
    <name evidence="1" type="ORF">ACFSJG_24415</name>
</gene>
<dbReference type="PANTHER" id="PTHR48228:SF5">
    <property type="entry name" value="ALPHA-METHYLACYL-COA RACEMASE"/>
    <property type="match status" value="1"/>
</dbReference>
<dbReference type="EMBL" id="JBHUFB010000020">
    <property type="protein sequence ID" value="MFD1815375.1"/>
    <property type="molecule type" value="Genomic_DNA"/>
</dbReference>
<dbReference type="Gene3D" id="3.40.50.10540">
    <property type="entry name" value="Crotonobetainyl-coa:carnitine coa-transferase, domain 1"/>
    <property type="match status" value="1"/>
</dbReference>
<dbReference type="InterPro" id="IPR023606">
    <property type="entry name" value="CoA-Trfase_III_dom_1_sf"/>
</dbReference>
<dbReference type="Pfam" id="PF02515">
    <property type="entry name" value="CoA_transf_3"/>
    <property type="match status" value="1"/>
</dbReference>
<dbReference type="Gene3D" id="3.30.1540.10">
    <property type="entry name" value="formyl-coa transferase, domain 3"/>
    <property type="match status" value="1"/>
</dbReference>
<sequence>MTRSTAPTNRPLEGLRIIEISSFVASPLCGLTLCQLGADVIRIDPIGGAADIDRWPLTADGESIYWAGLNRGKRSLALDLRSGEGQDIVRRLVAAPAAGGGILVTNSAGRQWMNHETLSALRPDVITLELLGRRDGRPAVDYTVNAALGFPQVTGPVDNTGPVNHVLPAWDVAAGLHAALAVAAAVHKRTVTGEGSRIVLPLEDVALSTASALGYLTEVQVNGTGRHGTGNDVYGTYGTDFLTADDERFMIVALTPRHFRDLVTVTGTEKPVAALEAALGTDFTRESDRFEHRDVLTALFARWFRSHPADEVGRALAASSVLHERYRTFAQVVESGSLETNPLFARLAQPRIGDHLAAAMPASFDGDHLHSGPAARMGSDGPDVLRDVLSLDDDEVAALTAAGVLAR</sequence>
<dbReference type="GO" id="GO:0016740">
    <property type="term" value="F:transferase activity"/>
    <property type="evidence" value="ECO:0007669"/>
    <property type="project" value="UniProtKB-KW"/>
</dbReference>
<protein>
    <submittedName>
        <fullName evidence="1">CoA transferase</fullName>
    </submittedName>
</protein>
<comment type="caution">
    <text evidence="1">The sequence shown here is derived from an EMBL/GenBank/DDBJ whole genome shotgun (WGS) entry which is preliminary data.</text>
</comment>
<dbReference type="RefSeq" id="WP_378487803.1">
    <property type="nucleotide sequence ID" value="NZ_JBHUFB010000020.1"/>
</dbReference>
<dbReference type="InterPro" id="IPR044855">
    <property type="entry name" value="CoA-Trfase_III_dom3_sf"/>
</dbReference>
<keyword evidence="1" id="KW-0808">Transferase</keyword>
<evidence type="ECO:0000313" key="2">
    <source>
        <dbReference type="Proteomes" id="UP001597286"/>
    </source>
</evidence>
<dbReference type="SUPFAM" id="SSF89796">
    <property type="entry name" value="CoA-transferase family III (CaiB/BaiF)"/>
    <property type="match status" value="1"/>
</dbReference>
<evidence type="ECO:0000313" key="1">
    <source>
        <dbReference type="EMBL" id="MFD1815375.1"/>
    </source>
</evidence>
<organism evidence="1 2">
    <name type="scientific">Rhodococcus gannanensis</name>
    <dbReference type="NCBI Taxonomy" id="1960308"/>
    <lineage>
        <taxon>Bacteria</taxon>
        <taxon>Bacillati</taxon>
        <taxon>Actinomycetota</taxon>
        <taxon>Actinomycetes</taxon>
        <taxon>Mycobacteriales</taxon>
        <taxon>Nocardiaceae</taxon>
        <taxon>Rhodococcus</taxon>
    </lineage>
</organism>
<proteinExistence type="predicted"/>
<reference evidence="2" key="1">
    <citation type="journal article" date="2019" name="Int. J. Syst. Evol. Microbiol.">
        <title>The Global Catalogue of Microorganisms (GCM) 10K type strain sequencing project: providing services to taxonomists for standard genome sequencing and annotation.</title>
        <authorList>
            <consortium name="The Broad Institute Genomics Platform"/>
            <consortium name="The Broad Institute Genome Sequencing Center for Infectious Disease"/>
            <person name="Wu L."/>
            <person name="Ma J."/>
        </authorList>
    </citation>
    <scope>NUCLEOTIDE SEQUENCE [LARGE SCALE GENOMIC DNA]</scope>
    <source>
        <strain evidence="2">DT72</strain>
    </source>
</reference>
<dbReference type="PANTHER" id="PTHR48228">
    <property type="entry name" value="SUCCINYL-COA--D-CITRAMALATE COA-TRANSFERASE"/>
    <property type="match status" value="1"/>
</dbReference>
<dbReference type="InterPro" id="IPR003673">
    <property type="entry name" value="CoA-Trfase_fam_III"/>
</dbReference>
<dbReference type="Proteomes" id="UP001597286">
    <property type="component" value="Unassembled WGS sequence"/>
</dbReference>
<accession>A0ABW4PA12</accession>
<keyword evidence="2" id="KW-1185">Reference proteome</keyword>
<name>A0ABW4PA12_9NOCA</name>
<dbReference type="InterPro" id="IPR050509">
    <property type="entry name" value="CoA-transferase_III"/>
</dbReference>